<gene>
    <name evidence="3" type="ORF">CYMTET_51591</name>
</gene>
<dbReference type="PANTHER" id="PTHR47572:SF4">
    <property type="entry name" value="LACTONASE DRP35"/>
    <property type="match status" value="1"/>
</dbReference>
<proteinExistence type="predicted"/>
<evidence type="ECO:0000256" key="1">
    <source>
        <dbReference type="ARBA" id="ARBA00022801"/>
    </source>
</evidence>
<comment type="caution">
    <text evidence="3">The sequence shown here is derived from an EMBL/GenBank/DDBJ whole genome shotgun (WGS) entry which is preliminary data.</text>
</comment>
<dbReference type="InterPro" id="IPR051262">
    <property type="entry name" value="SMP-30/CGR1_Lactonase"/>
</dbReference>
<dbReference type="Gene3D" id="2.120.10.30">
    <property type="entry name" value="TolB, C-terminal domain"/>
    <property type="match status" value="1"/>
</dbReference>
<name>A0AAE0BKU6_9CHLO</name>
<evidence type="ECO:0000313" key="3">
    <source>
        <dbReference type="EMBL" id="KAK3238396.1"/>
    </source>
</evidence>
<dbReference type="AlphaFoldDB" id="A0AAE0BKU6"/>
<evidence type="ECO:0000259" key="2">
    <source>
        <dbReference type="Pfam" id="PF08450"/>
    </source>
</evidence>
<keyword evidence="4" id="KW-1185">Reference proteome</keyword>
<evidence type="ECO:0000313" key="4">
    <source>
        <dbReference type="Proteomes" id="UP001190700"/>
    </source>
</evidence>
<dbReference type="Pfam" id="PF08450">
    <property type="entry name" value="SGL"/>
    <property type="match status" value="1"/>
</dbReference>
<dbReference type="PANTHER" id="PTHR47572">
    <property type="entry name" value="LIPOPROTEIN-RELATED"/>
    <property type="match status" value="1"/>
</dbReference>
<accession>A0AAE0BKU6</accession>
<feature type="domain" description="SMP-30/Gluconolactonase/LRE-like region" evidence="2">
    <location>
        <begin position="90"/>
        <end position="385"/>
    </location>
</feature>
<dbReference type="Proteomes" id="UP001190700">
    <property type="component" value="Unassembled WGS sequence"/>
</dbReference>
<keyword evidence="1" id="KW-0378">Hydrolase</keyword>
<dbReference type="EMBL" id="LGRX02034226">
    <property type="protein sequence ID" value="KAK3238396.1"/>
    <property type="molecule type" value="Genomic_DNA"/>
</dbReference>
<sequence>MEGRCLEGGAWKAVLGRGCLRKGVLGRGCLEGGAWKGVLARSQGPNIGLLHLVQQGCFAEVVGGEAAETIFDELFTSRNPEKVLDGFAWTEGPAFIHEPENDESSRLIFTDTIEDRIYEYTPIEKELQLYMEGGGGCPDMERVWRAEPGANGIAMKRTSTVPTVIFCQHGARQISMLDLATRQIRPLASRFNGTRFNSPNDLVLDEDEKFVYFTDPIYGLLEKARFYDGAYVDLKSELGFSGLFRARVTDGDAHVELLDQSLKRPNGIAFTPDFSALVVSECCQGEEIPGCVQGDARWHVYRKDASGNFVTRSKTIDIDDVGPGLGCADGMKFHPSGWLIASCPQGICIIDIDKGTLLARLDMASRVSNIAVEPFSAEKPHLYMTGEGHLWRLPLRKPKRDAIGHVARGHTEL</sequence>
<reference evidence="3 4" key="1">
    <citation type="journal article" date="2015" name="Genome Biol. Evol.">
        <title>Comparative Genomics of a Bacterivorous Green Alga Reveals Evolutionary Causalities and Consequences of Phago-Mixotrophic Mode of Nutrition.</title>
        <authorList>
            <person name="Burns J.A."/>
            <person name="Paasch A."/>
            <person name="Narechania A."/>
            <person name="Kim E."/>
        </authorList>
    </citation>
    <scope>NUCLEOTIDE SEQUENCE [LARGE SCALE GENOMIC DNA]</scope>
    <source>
        <strain evidence="3 4">PLY_AMNH</strain>
    </source>
</reference>
<organism evidence="3 4">
    <name type="scientific">Cymbomonas tetramitiformis</name>
    <dbReference type="NCBI Taxonomy" id="36881"/>
    <lineage>
        <taxon>Eukaryota</taxon>
        <taxon>Viridiplantae</taxon>
        <taxon>Chlorophyta</taxon>
        <taxon>Pyramimonadophyceae</taxon>
        <taxon>Pyramimonadales</taxon>
        <taxon>Pyramimonadaceae</taxon>
        <taxon>Cymbomonas</taxon>
    </lineage>
</organism>
<protein>
    <recommendedName>
        <fullName evidence="2">SMP-30/Gluconolactonase/LRE-like region domain-containing protein</fullName>
    </recommendedName>
</protein>
<dbReference type="SUPFAM" id="SSF63829">
    <property type="entry name" value="Calcium-dependent phosphotriesterase"/>
    <property type="match status" value="1"/>
</dbReference>
<dbReference type="GO" id="GO:0016787">
    <property type="term" value="F:hydrolase activity"/>
    <property type="evidence" value="ECO:0007669"/>
    <property type="project" value="UniProtKB-KW"/>
</dbReference>
<dbReference type="InterPro" id="IPR011042">
    <property type="entry name" value="6-blade_b-propeller_TolB-like"/>
</dbReference>
<dbReference type="InterPro" id="IPR013658">
    <property type="entry name" value="SGL"/>
</dbReference>